<gene>
    <name evidence="1" type="ORF">DPEC_G00007460</name>
</gene>
<evidence type="ECO:0000313" key="1">
    <source>
        <dbReference type="EMBL" id="KAJ8016463.1"/>
    </source>
</evidence>
<keyword evidence="2" id="KW-1185">Reference proteome</keyword>
<dbReference type="Proteomes" id="UP001157502">
    <property type="component" value="Chromosome 1"/>
</dbReference>
<organism evidence="1 2">
    <name type="scientific">Dallia pectoralis</name>
    <name type="common">Alaska blackfish</name>
    <dbReference type="NCBI Taxonomy" id="75939"/>
    <lineage>
        <taxon>Eukaryota</taxon>
        <taxon>Metazoa</taxon>
        <taxon>Chordata</taxon>
        <taxon>Craniata</taxon>
        <taxon>Vertebrata</taxon>
        <taxon>Euteleostomi</taxon>
        <taxon>Actinopterygii</taxon>
        <taxon>Neopterygii</taxon>
        <taxon>Teleostei</taxon>
        <taxon>Protacanthopterygii</taxon>
        <taxon>Esociformes</taxon>
        <taxon>Umbridae</taxon>
        <taxon>Dallia</taxon>
    </lineage>
</organism>
<name>A0ACC2HLW3_DALPE</name>
<comment type="caution">
    <text evidence="1">The sequence shown here is derived from an EMBL/GenBank/DDBJ whole genome shotgun (WGS) entry which is preliminary data.</text>
</comment>
<reference evidence="1" key="1">
    <citation type="submission" date="2021-05" db="EMBL/GenBank/DDBJ databases">
        <authorList>
            <person name="Pan Q."/>
            <person name="Jouanno E."/>
            <person name="Zahm M."/>
            <person name="Klopp C."/>
            <person name="Cabau C."/>
            <person name="Louis A."/>
            <person name="Berthelot C."/>
            <person name="Parey E."/>
            <person name="Roest Crollius H."/>
            <person name="Montfort J."/>
            <person name="Robinson-Rechavi M."/>
            <person name="Bouchez O."/>
            <person name="Lampietro C."/>
            <person name="Lopez Roques C."/>
            <person name="Donnadieu C."/>
            <person name="Postlethwait J."/>
            <person name="Bobe J."/>
            <person name="Dillon D."/>
            <person name="Chandos A."/>
            <person name="von Hippel F."/>
            <person name="Guiguen Y."/>
        </authorList>
    </citation>
    <scope>NUCLEOTIDE SEQUENCE</scope>
    <source>
        <strain evidence="1">YG-Jan2019</strain>
    </source>
</reference>
<protein>
    <submittedName>
        <fullName evidence="1">Uncharacterized protein</fullName>
    </submittedName>
</protein>
<dbReference type="EMBL" id="CM055728">
    <property type="protein sequence ID" value="KAJ8016463.1"/>
    <property type="molecule type" value="Genomic_DNA"/>
</dbReference>
<proteinExistence type="predicted"/>
<accession>A0ACC2HLW3</accession>
<evidence type="ECO:0000313" key="2">
    <source>
        <dbReference type="Proteomes" id="UP001157502"/>
    </source>
</evidence>
<sequence>MHSLGHKNSFFPTAVLTLACLAIIPVGISADATIDSGSKRQCPAGYYLENKGNCTECKPGTFTAIPNSSPKCLRCETCDTGGNKYEKKPCKSNNNIECGCKKGYFQNSNADCQRCSICENCLHCSACFPERCDFCKSGKDQSGKKECQQCQTLCSNYTVYTSQMTKATTQKLQTNSPNPSIIVTPRSIPHLTIIGLALLVILMFIVLVSGILVLIKNVCRGFGCCLTPEKKKCLPARDTPCNGQQNRPETLMLNNIDGIPLTPLVYSPTKTGHLVLPLIPNGEPRIHRQESHGERWPAMMLYAVIKEVPLRRWKEFLRLLSISDRQLERIELEPGLSFLERQYQILRLWSQGPDTSLEDVYSALRYMELEGCVQQLQESLMQLMSWSQAP</sequence>